<dbReference type="AlphaFoldDB" id="A0A815X1W3"/>
<keyword evidence="6" id="KW-1185">Reference proteome</keyword>
<accession>A0A815X1W3</accession>
<dbReference type="Proteomes" id="UP000677228">
    <property type="component" value="Unassembled WGS sequence"/>
</dbReference>
<dbReference type="Proteomes" id="UP000663829">
    <property type="component" value="Unassembled WGS sequence"/>
</dbReference>
<dbReference type="EMBL" id="CAJOBC010092785">
    <property type="protein sequence ID" value="CAF4411990.1"/>
    <property type="molecule type" value="Genomic_DNA"/>
</dbReference>
<dbReference type="Proteomes" id="UP000682733">
    <property type="component" value="Unassembled WGS sequence"/>
</dbReference>
<keyword evidence="1" id="KW-0812">Transmembrane</keyword>
<protein>
    <submittedName>
        <fullName evidence="2">Uncharacterized protein</fullName>
    </submittedName>
</protein>
<dbReference type="EMBL" id="CAJOBA010072233">
    <property type="protein sequence ID" value="CAF4398153.1"/>
    <property type="molecule type" value="Genomic_DNA"/>
</dbReference>
<dbReference type="EMBL" id="CAJNOK010048733">
    <property type="protein sequence ID" value="CAF1593247.1"/>
    <property type="molecule type" value="Genomic_DNA"/>
</dbReference>
<evidence type="ECO:0000256" key="1">
    <source>
        <dbReference type="SAM" id="Phobius"/>
    </source>
</evidence>
<gene>
    <name evidence="2" type="ORF">GPM918_LOCUS39203</name>
    <name evidence="3" type="ORF">OVA965_LOCUS41665</name>
    <name evidence="5" type="ORF">SRO942_LOCUS40063</name>
    <name evidence="4" type="ORF">TMI583_LOCUS43374</name>
</gene>
<dbReference type="EMBL" id="CAJNOQ010027099">
    <property type="protein sequence ID" value="CAF1550948.1"/>
    <property type="molecule type" value="Genomic_DNA"/>
</dbReference>
<dbReference type="OrthoDB" id="10255969at2759"/>
<evidence type="ECO:0000313" key="4">
    <source>
        <dbReference type="EMBL" id="CAF4398153.1"/>
    </source>
</evidence>
<sequence>MLLQSLVASLQRFCNDFSTLFHRTYLLTIRKWSQLIIELLFPFIFLCFLFLITYIIGRTSLNSYRLERFRPQDLMYTSLNQTTFTNITNGIPANLIYYYPQSTCTEAIVNSTITKLQISWPLFSPT</sequence>
<feature type="non-terminal residue" evidence="2">
    <location>
        <position position="126"/>
    </location>
</feature>
<reference evidence="2" key="1">
    <citation type="submission" date="2021-02" db="EMBL/GenBank/DDBJ databases">
        <authorList>
            <person name="Nowell W R."/>
        </authorList>
    </citation>
    <scope>NUCLEOTIDE SEQUENCE</scope>
</reference>
<keyword evidence="1" id="KW-0472">Membrane</keyword>
<evidence type="ECO:0000313" key="6">
    <source>
        <dbReference type="Proteomes" id="UP000663829"/>
    </source>
</evidence>
<dbReference type="Proteomes" id="UP000681722">
    <property type="component" value="Unassembled WGS sequence"/>
</dbReference>
<proteinExistence type="predicted"/>
<evidence type="ECO:0000313" key="5">
    <source>
        <dbReference type="EMBL" id="CAF4411990.1"/>
    </source>
</evidence>
<keyword evidence="1" id="KW-1133">Transmembrane helix</keyword>
<evidence type="ECO:0000313" key="2">
    <source>
        <dbReference type="EMBL" id="CAF1550948.1"/>
    </source>
</evidence>
<comment type="caution">
    <text evidence="2">The sequence shown here is derived from an EMBL/GenBank/DDBJ whole genome shotgun (WGS) entry which is preliminary data.</text>
</comment>
<feature type="transmembrane region" description="Helical" evidence="1">
    <location>
        <begin position="35"/>
        <end position="56"/>
    </location>
</feature>
<name>A0A815X1W3_9BILA</name>
<evidence type="ECO:0000313" key="3">
    <source>
        <dbReference type="EMBL" id="CAF1593247.1"/>
    </source>
</evidence>
<organism evidence="2 6">
    <name type="scientific">Didymodactylos carnosus</name>
    <dbReference type="NCBI Taxonomy" id="1234261"/>
    <lineage>
        <taxon>Eukaryota</taxon>
        <taxon>Metazoa</taxon>
        <taxon>Spiralia</taxon>
        <taxon>Gnathifera</taxon>
        <taxon>Rotifera</taxon>
        <taxon>Eurotatoria</taxon>
        <taxon>Bdelloidea</taxon>
        <taxon>Philodinida</taxon>
        <taxon>Philodinidae</taxon>
        <taxon>Didymodactylos</taxon>
    </lineage>
</organism>